<evidence type="ECO:0000313" key="2">
    <source>
        <dbReference type="EMBL" id="MVO99213.1"/>
    </source>
</evidence>
<dbReference type="Proteomes" id="UP000490800">
    <property type="component" value="Unassembled WGS sequence"/>
</dbReference>
<evidence type="ECO:0000256" key="1">
    <source>
        <dbReference type="SAM" id="Phobius"/>
    </source>
</evidence>
<keyword evidence="1" id="KW-0812">Transmembrane</keyword>
<keyword evidence="3" id="KW-1185">Reference proteome</keyword>
<reference evidence="2 3" key="1">
    <citation type="journal article" date="2019" name="Microorganisms">
        <title>Paenibacillus lutrae sp. nov., A Chitinolytic Species Isolated from A River Otter in Castril Natural Park, Granada, Spain.</title>
        <authorList>
            <person name="Rodriguez M."/>
            <person name="Reina J.C."/>
            <person name="Bejar V."/>
            <person name="Llamas I."/>
        </authorList>
    </citation>
    <scope>NUCLEOTIDE SEQUENCE [LARGE SCALE GENOMIC DNA]</scope>
    <source>
        <strain evidence="2 3">N10</strain>
    </source>
</reference>
<evidence type="ECO:0000313" key="3">
    <source>
        <dbReference type="Proteomes" id="UP000490800"/>
    </source>
</evidence>
<sequence length="235" mass="26131">MDKKTKSASIEYILSQGLVKPQTTIERIVEMLRTLGLRTIFWDTGYSLVFSAVTLAVVLVLFGFAPDDYRFSAAIAVAPLVFLLITMFAETTERTGGLYELKQTCRYTIRQITALRVICYSVLGFVFTTVITTISTDSGYEFLSLFPICLSALFLCATLSISFLRFLHGKWVNALFSAVWVFVNIVIPFSLGEKWETTLREMPIAFSVVLAVLGGAALSYQISKMMAGVKKYAIA</sequence>
<dbReference type="EMBL" id="RHLK01000003">
    <property type="protein sequence ID" value="MVO99213.1"/>
    <property type="molecule type" value="Genomic_DNA"/>
</dbReference>
<proteinExistence type="predicted"/>
<organism evidence="2 3">
    <name type="scientific">Paenibacillus lutrae</name>
    <dbReference type="NCBI Taxonomy" id="2078573"/>
    <lineage>
        <taxon>Bacteria</taxon>
        <taxon>Bacillati</taxon>
        <taxon>Bacillota</taxon>
        <taxon>Bacilli</taxon>
        <taxon>Bacillales</taxon>
        <taxon>Paenibacillaceae</taxon>
        <taxon>Paenibacillus</taxon>
    </lineage>
</organism>
<dbReference type="AlphaFoldDB" id="A0A7X3JYK1"/>
<name>A0A7X3JYK1_9BACL</name>
<feature type="transmembrane region" description="Helical" evidence="1">
    <location>
        <begin position="142"/>
        <end position="164"/>
    </location>
</feature>
<protein>
    <submittedName>
        <fullName evidence="2">Uncharacterized protein</fullName>
    </submittedName>
</protein>
<gene>
    <name evidence="2" type="ORF">EDM21_06680</name>
</gene>
<accession>A0A7X3JYK1</accession>
<feature type="transmembrane region" description="Helical" evidence="1">
    <location>
        <begin position="171"/>
        <end position="191"/>
    </location>
</feature>
<feature type="transmembrane region" description="Helical" evidence="1">
    <location>
        <begin position="203"/>
        <end position="222"/>
    </location>
</feature>
<dbReference type="OrthoDB" id="2606135at2"/>
<comment type="caution">
    <text evidence="2">The sequence shown here is derived from an EMBL/GenBank/DDBJ whole genome shotgun (WGS) entry which is preliminary data.</text>
</comment>
<keyword evidence="1" id="KW-1133">Transmembrane helix</keyword>
<feature type="transmembrane region" description="Helical" evidence="1">
    <location>
        <begin position="71"/>
        <end position="92"/>
    </location>
</feature>
<feature type="transmembrane region" description="Helical" evidence="1">
    <location>
        <begin position="40"/>
        <end position="65"/>
    </location>
</feature>
<dbReference type="RefSeq" id="WP_157334092.1">
    <property type="nucleotide sequence ID" value="NZ_RHLK01000003.1"/>
</dbReference>
<keyword evidence="1" id="KW-0472">Membrane</keyword>
<feature type="transmembrane region" description="Helical" evidence="1">
    <location>
        <begin position="113"/>
        <end position="136"/>
    </location>
</feature>